<evidence type="ECO:0000256" key="2">
    <source>
        <dbReference type="SAM" id="Phobius"/>
    </source>
</evidence>
<evidence type="ECO:0000313" key="4">
    <source>
        <dbReference type="RefSeq" id="XP_039141899.1"/>
    </source>
</evidence>
<feature type="region of interest" description="Disordered" evidence="1">
    <location>
        <begin position="1"/>
        <end position="27"/>
    </location>
</feature>
<organism evidence="3 4">
    <name type="scientific">Dioscorea cayennensis subsp. rotundata</name>
    <name type="common">White Guinea yam</name>
    <name type="synonym">Dioscorea rotundata</name>
    <dbReference type="NCBI Taxonomy" id="55577"/>
    <lineage>
        <taxon>Eukaryota</taxon>
        <taxon>Viridiplantae</taxon>
        <taxon>Streptophyta</taxon>
        <taxon>Embryophyta</taxon>
        <taxon>Tracheophyta</taxon>
        <taxon>Spermatophyta</taxon>
        <taxon>Magnoliopsida</taxon>
        <taxon>Liliopsida</taxon>
        <taxon>Dioscoreales</taxon>
        <taxon>Dioscoreaceae</taxon>
        <taxon>Dioscorea</taxon>
    </lineage>
</organism>
<feature type="transmembrane region" description="Helical" evidence="2">
    <location>
        <begin position="371"/>
        <end position="390"/>
    </location>
</feature>
<evidence type="ECO:0000256" key="1">
    <source>
        <dbReference type="SAM" id="MobiDB-lite"/>
    </source>
</evidence>
<dbReference type="SUPFAM" id="SSF52833">
    <property type="entry name" value="Thioredoxin-like"/>
    <property type="match status" value="1"/>
</dbReference>
<keyword evidence="3" id="KW-1185">Reference proteome</keyword>
<feature type="compositionally biased region" description="Low complexity" evidence="1">
    <location>
        <begin position="1"/>
        <end position="19"/>
    </location>
</feature>
<dbReference type="InterPro" id="IPR036249">
    <property type="entry name" value="Thioredoxin-like_sf"/>
</dbReference>
<dbReference type="RefSeq" id="XP_039141899.1">
    <property type="nucleotide sequence ID" value="XM_039285965.1"/>
</dbReference>
<feature type="compositionally biased region" description="Basic and acidic residues" evidence="1">
    <location>
        <begin position="327"/>
        <end position="347"/>
    </location>
</feature>
<dbReference type="Proteomes" id="UP001515500">
    <property type="component" value="Chromosome 16"/>
</dbReference>
<dbReference type="InterPro" id="IPR009737">
    <property type="entry name" value="Aim32/Apd1-like"/>
</dbReference>
<name>A0AB40CV11_DIOCR</name>
<dbReference type="PANTHER" id="PTHR31902:SF14">
    <property type="entry name" value="ACTIN PATCHES DISTAL PROTEIN 1"/>
    <property type="match status" value="1"/>
</dbReference>
<keyword evidence="2" id="KW-0472">Membrane</keyword>
<dbReference type="AlphaFoldDB" id="A0AB40CV11"/>
<evidence type="ECO:0000313" key="3">
    <source>
        <dbReference type="Proteomes" id="UP001515500"/>
    </source>
</evidence>
<dbReference type="CDD" id="cd03062">
    <property type="entry name" value="TRX_Fd_Sucrase"/>
    <property type="match status" value="1"/>
</dbReference>
<feature type="region of interest" description="Disordered" evidence="1">
    <location>
        <begin position="327"/>
        <end position="352"/>
    </location>
</feature>
<dbReference type="Pfam" id="PF06999">
    <property type="entry name" value="Suc_Fer-like"/>
    <property type="match status" value="1"/>
</dbReference>
<keyword evidence="2" id="KW-0812">Transmembrane</keyword>
<dbReference type="FunFam" id="3.40.30.10:FF:000213">
    <property type="entry name" value="APD1p protein"/>
    <property type="match status" value="1"/>
</dbReference>
<gene>
    <name evidence="4" type="primary">LOC120279103</name>
</gene>
<proteinExistence type="predicted"/>
<dbReference type="PANTHER" id="PTHR31902">
    <property type="entry name" value="ACTIN PATCHES DISTAL PROTEIN 1"/>
    <property type="match status" value="1"/>
</dbReference>
<protein>
    <submittedName>
        <fullName evidence="4">Altered inheritance of mitochondria protein 32-like</fullName>
    </submittedName>
</protein>
<dbReference type="Gene3D" id="3.40.30.10">
    <property type="entry name" value="Glutaredoxin"/>
    <property type="match status" value="2"/>
</dbReference>
<reference evidence="4" key="1">
    <citation type="submission" date="2025-08" db="UniProtKB">
        <authorList>
            <consortium name="RefSeq"/>
        </authorList>
    </citation>
    <scope>IDENTIFICATION</scope>
</reference>
<sequence>MEDQVAAAAPGTAVAGDEAPQPAVDVSGVTEEDKAKYGFERAEMGKEALAGTVGGFDRHLFLCYKSPDVWPSHLESAESDRLPRHLAAALKARKDDIKKRTRLTICGGEDGTESSNGDVLIFPDMIRYRGLTHFDVDNFVKEVLVKDSEWLPGAAEKLTGSYVFVCAHGSRDKRCGVCGPALIEKFTEEIASSGLQGQVSVSPCSHVGGHKYAGNVIIFSPNADGAVSGHWYGYVTPNDVSVLLEEHIGKGKIVDHLWRGQMGLSEEEQKSAKSLRQQMSSGLGEKGAGECFQPTGNSIENGTLNQAVGCCQGTRNGSCCQVESREAKSENNHTGEQAKKIPQDKNNKGSSSRKICSVSTWFENWEREDTYATLAVVAAVASIAVAYTCFKQMR</sequence>
<dbReference type="GeneID" id="120279103"/>
<keyword evidence="2" id="KW-1133">Transmembrane helix</keyword>
<accession>A0AB40CV11</accession>